<dbReference type="InterPro" id="IPR056559">
    <property type="entry name" value="NDX_C"/>
</dbReference>
<dbReference type="Pfam" id="PF24426">
    <property type="entry name" value="HTH_NDX"/>
    <property type="match status" value="1"/>
</dbReference>
<feature type="region of interest" description="Disordered" evidence="3">
    <location>
        <begin position="853"/>
        <end position="880"/>
    </location>
</feature>
<feature type="non-terminal residue" evidence="5">
    <location>
        <position position="1"/>
    </location>
</feature>
<proteinExistence type="predicted"/>
<dbReference type="PANTHER" id="PTHR35743:SF1">
    <property type="entry name" value="NODULIN HOMEOBOX"/>
    <property type="match status" value="1"/>
</dbReference>
<evidence type="ECO:0000256" key="3">
    <source>
        <dbReference type="SAM" id="MobiDB-lite"/>
    </source>
</evidence>
<dbReference type="InterPro" id="IPR057287">
    <property type="entry name" value="Ndx_N"/>
</dbReference>
<reference evidence="5 6" key="1">
    <citation type="journal article" date="2019" name="Sci. Rep.">
        <title>A high-quality genome of Eragrostis curvula grass provides insights into Poaceae evolution and supports new strategies to enhance forage quality.</title>
        <authorList>
            <person name="Carballo J."/>
            <person name="Santos B.A.C.M."/>
            <person name="Zappacosta D."/>
            <person name="Garbus I."/>
            <person name="Selva J.P."/>
            <person name="Gallo C.A."/>
            <person name="Diaz A."/>
            <person name="Albertini E."/>
            <person name="Caccamo M."/>
            <person name="Echenique V."/>
        </authorList>
    </citation>
    <scope>NUCLEOTIDE SEQUENCE [LARGE SCALE GENOMIC DNA]</scope>
    <source>
        <strain evidence="6">cv. Victoria</strain>
        <tissue evidence="5">Leaf</tissue>
    </source>
</reference>
<dbReference type="Pfam" id="PF24679">
    <property type="entry name" value="Nodulin_C"/>
    <property type="match status" value="1"/>
</dbReference>
<feature type="region of interest" description="Disordered" evidence="3">
    <location>
        <begin position="669"/>
        <end position="698"/>
    </location>
</feature>
<evidence type="ECO:0000259" key="4">
    <source>
        <dbReference type="PROSITE" id="PS50071"/>
    </source>
</evidence>
<dbReference type="GO" id="GO:0005634">
    <property type="term" value="C:nucleus"/>
    <property type="evidence" value="ECO:0007669"/>
    <property type="project" value="UniProtKB-SubCell"/>
</dbReference>
<feature type="DNA-binding region" description="Homeobox" evidence="2">
    <location>
        <begin position="779"/>
        <end position="845"/>
    </location>
</feature>
<gene>
    <name evidence="5" type="ORF">EJB05_26226</name>
</gene>
<evidence type="ECO:0000256" key="2">
    <source>
        <dbReference type="PROSITE-ProRule" id="PRU00108"/>
    </source>
</evidence>
<dbReference type="InterPro" id="IPR001356">
    <property type="entry name" value="HD"/>
</dbReference>
<feature type="compositionally biased region" description="Basic and acidic residues" evidence="3">
    <location>
        <begin position="764"/>
        <end position="777"/>
    </location>
</feature>
<evidence type="ECO:0000313" key="6">
    <source>
        <dbReference type="Proteomes" id="UP000324897"/>
    </source>
</evidence>
<dbReference type="Gramene" id="TVU23843">
    <property type="protein sequence ID" value="TVU23843"/>
    <property type="gene ID" value="EJB05_26226"/>
</dbReference>
<feature type="region of interest" description="Disordered" evidence="3">
    <location>
        <begin position="745"/>
        <end position="782"/>
    </location>
</feature>
<keyword evidence="2" id="KW-0371">Homeobox</keyword>
<dbReference type="PANTHER" id="PTHR35743">
    <property type="entry name" value="NODULIN HOMEOBOX"/>
    <property type="match status" value="1"/>
</dbReference>
<comment type="caution">
    <text evidence="5">The sequence shown here is derived from an EMBL/GenBank/DDBJ whole genome shotgun (WGS) entry which is preliminary data.</text>
</comment>
<name>A0A5J9UJ87_9POAL</name>
<dbReference type="InterPro" id="IPR039325">
    <property type="entry name" value="NDX"/>
</dbReference>
<feature type="compositionally biased region" description="Polar residues" evidence="3">
    <location>
        <begin position="862"/>
        <end position="873"/>
    </location>
</feature>
<accession>A0A5J9UJ87</accession>
<comment type="subcellular location">
    <subcellularLocation>
        <location evidence="1 2">Nucleus</location>
    </subcellularLocation>
</comment>
<protein>
    <recommendedName>
        <fullName evidence="4">Homeobox domain-containing protein</fullName>
    </recommendedName>
</protein>
<sequence length="1004" mass="110393">LANQSTSPVSASARGRRPSSPPPVRSPRRSKARRQPPPPLPPTFVLLLVVVTVIRPLAGECGGDPTGADSTAPSEGADPSVMIDMVSAVEELSGLTTKELSEMLKESDNFILQSKTEDGGPKQVDMEKLVTSLPLHLLAVCLELGQGSDLAYVLRGMRFLHSLSELATRHTRLEQVLLDDVKLSEQVMDLIFFLLSILAQRKKENRVGAAPFVHASLVATSLHLLTTYFSSQWHELVHILLAHPKVEIFMDVAFDSLHEDVRLLNLRLSSMVGFGSFPVGPLECRLTHFICQQCEASLQFLLLLSQQKLFRDRILKNKELSRNGGILSLSRTVLKLIVPECLKGSTDIVASVSRLKAKILSILLQLCEAESVSYLDEVATSPNSMQLGHTLALEVLDLLKTAFGRKQKHNVDSHDKSYPMGSVLISALRLVDVFSDDSNFRSSFMTNTVPFLTQILANPHDEFVSSWCSVNLPVIEEDANLDYDPFSAAEVALLASDDTLTEAKANYSCHFRSGSMPSIAYAQTRTSCVVKIIANLHIIKKGSVPMSTEQERDLFLMKFQEYLVSEGPKRSADHSTSADLKAAICRNLGSLSDYAKSLIPNLLNEEDVQLLSDFSEKLQSWCKSQVGQGTIQVVQHATSSEIKEDLHPLQQPLPTMANARDSSMNSIPKSMEVSTPAPLIKQEATGKEETPRNSATRNGGFLQNAVGQDLVHLGVARTTSAGYTPVSNVLNPGYQRIKMDLDPASSSAEHFKTPELTKESGLQEDEKGEANMYDDRQPKRRKRTIMNDEQINEIERALVDEPEMHKNTPLLQAWSEKLSVQGPEITASQLKNWLNNRKAKLARIAKERGVPYDGEIADKPSTPATHLGESSESAGEDSYLPPARVMTALGISKGSRLVSPDSSEPSRPLTRSFSFEPGRLVILIDGDGKEVGRGKISPVEGRGQGKNLVESRVCVVDITELKIEKWRELPHPSEASGRTFQEAESRNGGVMRVAWDVSRLSPVV</sequence>
<keyword evidence="2" id="KW-0539">Nucleus</keyword>
<dbReference type="GO" id="GO:0003697">
    <property type="term" value="F:single-stranded DNA binding"/>
    <property type="evidence" value="ECO:0007669"/>
    <property type="project" value="InterPro"/>
</dbReference>
<feature type="compositionally biased region" description="Basic and acidic residues" evidence="3">
    <location>
        <begin position="749"/>
        <end position="758"/>
    </location>
</feature>
<keyword evidence="2" id="KW-0238">DNA-binding</keyword>
<dbReference type="SMART" id="SM00389">
    <property type="entry name" value="HOX"/>
    <property type="match status" value="1"/>
</dbReference>
<feature type="region of interest" description="Disordered" evidence="3">
    <location>
        <begin position="1"/>
        <end position="39"/>
    </location>
</feature>
<keyword evidence="6" id="KW-1185">Reference proteome</keyword>
<evidence type="ECO:0000256" key="1">
    <source>
        <dbReference type="ARBA" id="ARBA00004123"/>
    </source>
</evidence>
<dbReference type="CDD" id="cd00086">
    <property type="entry name" value="homeodomain"/>
    <property type="match status" value="1"/>
</dbReference>
<feature type="domain" description="Homeobox" evidence="4">
    <location>
        <begin position="777"/>
        <end position="844"/>
    </location>
</feature>
<dbReference type="GO" id="GO:0009908">
    <property type="term" value="P:flower development"/>
    <property type="evidence" value="ECO:0007669"/>
    <property type="project" value="InterPro"/>
</dbReference>
<dbReference type="Proteomes" id="UP000324897">
    <property type="component" value="Chromosome 2"/>
</dbReference>
<organism evidence="5 6">
    <name type="scientific">Eragrostis curvula</name>
    <name type="common">weeping love grass</name>
    <dbReference type="NCBI Taxonomy" id="38414"/>
    <lineage>
        <taxon>Eukaryota</taxon>
        <taxon>Viridiplantae</taxon>
        <taxon>Streptophyta</taxon>
        <taxon>Embryophyta</taxon>
        <taxon>Tracheophyta</taxon>
        <taxon>Spermatophyta</taxon>
        <taxon>Magnoliopsida</taxon>
        <taxon>Liliopsida</taxon>
        <taxon>Poales</taxon>
        <taxon>Poaceae</taxon>
        <taxon>PACMAD clade</taxon>
        <taxon>Chloridoideae</taxon>
        <taxon>Eragrostideae</taxon>
        <taxon>Eragrostidinae</taxon>
        <taxon>Eragrostis</taxon>
    </lineage>
</organism>
<dbReference type="PROSITE" id="PS50071">
    <property type="entry name" value="HOMEOBOX_2"/>
    <property type="match status" value="1"/>
</dbReference>
<dbReference type="EMBL" id="RWGY01000013">
    <property type="protein sequence ID" value="TVU23843.1"/>
    <property type="molecule type" value="Genomic_DNA"/>
</dbReference>
<evidence type="ECO:0000313" key="5">
    <source>
        <dbReference type="EMBL" id="TVU23843.1"/>
    </source>
</evidence>
<dbReference type="OrthoDB" id="2020792at2759"/>
<dbReference type="Pfam" id="PF25246">
    <property type="entry name" value="Nodulin_N"/>
    <property type="match status" value="1"/>
</dbReference>
<dbReference type="InterPro" id="IPR056560">
    <property type="entry name" value="HTH_NDX"/>
</dbReference>
<dbReference type="AlphaFoldDB" id="A0A5J9UJ87"/>